<evidence type="ECO:0000259" key="2">
    <source>
        <dbReference type="PROSITE" id="PS50887"/>
    </source>
</evidence>
<dbReference type="CDD" id="cd01949">
    <property type="entry name" value="GGDEF"/>
    <property type="match status" value="1"/>
</dbReference>
<dbReference type="EMBL" id="QXIR01000026">
    <property type="protein sequence ID" value="RIW30402.1"/>
    <property type="molecule type" value="Genomic_DNA"/>
</dbReference>
<dbReference type="Pfam" id="PF00990">
    <property type="entry name" value="GGDEF"/>
    <property type="match status" value="1"/>
</dbReference>
<comment type="caution">
    <text evidence="3">The sequence shown here is derived from an EMBL/GenBank/DDBJ whole genome shotgun (WGS) entry which is preliminary data.</text>
</comment>
<keyword evidence="1" id="KW-1133">Transmembrane helix</keyword>
<dbReference type="SMART" id="SM00267">
    <property type="entry name" value="GGDEF"/>
    <property type="match status" value="1"/>
</dbReference>
<dbReference type="Pfam" id="PF16927">
    <property type="entry name" value="HisKA_7TM"/>
    <property type="match status" value="1"/>
</dbReference>
<dbReference type="NCBIfam" id="TIGR00254">
    <property type="entry name" value="GGDEF"/>
    <property type="match status" value="1"/>
</dbReference>
<dbReference type="AlphaFoldDB" id="A0A3A1QWA4"/>
<feature type="transmembrane region" description="Helical" evidence="1">
    <location>
        <begin position="216"/>
        <end position="235"/>
    </location>
</feature>
<keyword evidence="1" id="KW-0472">Membrane</keyword>
<evidence type="ECO:0000256" key="1">
    <source>
        <dbReference type="SAM" id="Phobius"/>
    </source>
</evidence>
<feature type="transmembrane region" description="Helical" evidence="1">
    <location>
        <begin position="6"/>
        <end position="27"/>
    </location>
</feature>
<reference evidence="3 4" key="1">
    <citation type="submission" date="2018-09" db="EMBL/GenBank/DDBJ databases">
        <title>Bacillus saliacetes sp. nov., isolated from Thai shrimp paste (Ka-pi).</title>
        <authorList>
            <person name="Daroonpunt R."/>
            <person name="Tanasupawat S."/>
            <person name="Yiamsombut S."/>
        </authorList>
    </citation>
    <scope>NUCLEOTIDE SEQUENCE [LARGE SCALE GENOMIC DNA]</scope>
    <source>
        <strain evidence="3 4">SKP7-4</strain>
    </source>
</reference>
<dbReference type="GO" id="GO:0052621">
    <property type="term" value="F:diguanylate cyclase activity"/>
    <property type="evidence" value="ECO:0007669"/>
    <property type="project" value="TreeGrafter"/>
</dbReference>
<dbReference type="InterPro" id="IPR043128">
    <property type="entry name" value="Rev_trsase/Diguanyl_cyclase"/>
</dbReference>
<name>A0A3A1QWA4_9BACI</name>
<feature type="transmembrane region" description="Helical" evidence="1">
    <location>
        <begin position="67"/>
        <end position="88"/>
    </location>
</feature>
<feature type="transmembrane region" description="Helical" evidence="1">
    <location>
        <begin position="177"/>
        <end position="196"/>
    </location>
</feature>
<gene>
    <name evidence="3" type="ORF">D3H55_16850</name>
</gene>
<dbReference type="InterPro" id="IPR050469">
    <property type="entry name" value="Diguanylate_Cyclase"/>
</dbReference>
<dbReference type="SUPFAM" id="SSF55785">
    <property type="entry name" value="PYP-like sensor domain (PAS domain)"/>
    <property type="match status" value="1"/>
</dbReference>
<dbReference type="RefSeq" id="WP_119548486.1">
    <property type="nucleotide sequence ID" value="NZ_QXIR01000026.1"/>
</dbReference>
<dbReference type="InterPro" id="IPR000014">
    <property type="entry name" value="PAS"/>
</dbReference>
<keyword evidence="1" id="KW-0812">Transmembrane</keyword>
<dbReference type="Gene3D" id="3.30.70.270">
    <property type="match status" value="1"/>
</dbReference>
<evidence type="ECO:0000313" key="3">
    <source>
        <dbReference type="EMBL" id="RIW30402.1"/>
    </source>
</evidence>
<dbReference type="InterPro" id="IPR013656">
    <property type="entry name" value="PAS_4"/>
</dbReference>
<dbReference type="PANTHER" id="PTHR45138:SF9">
    <property type="entry name" value="DIGUANYLATE CYCLASE DGCM-RELATED"/>
    <property type="match status" value="1"/>
</dbReference>
<feature type="transmembrane region" description="Helical" evidence="1">
    <location>
        <begin position="100"/>
        <end position="124"/>
    </location>
</feature>
<dbReference type="InterPro" id="IPR031621">
    <property type="entry name" value="HisKA_7TM"/>
</dbReference>
<dbReference type="PROSITE" id="PS50887">
    <property type="entry name" value="GGDEF"/>
    <property type="match status" value="1"/>
</dbReference>
<dbReference type="Pfam" id="PF08448">
    <property type="entry name" value="PAS_4"/>
    <property type="match status" value="1"/>
</dbReference>
<protein>
    <submittedName>
        <fullName evidence="3">Diguanylate cyclase</fullName>
    </submittedName>
</protein>
<dbReference type="InterPro" id="IPR000160">
    <property type="entry name" value="GGDEF_dom"/>
</dbReference>
<keyword evidence="4" id="KW-1185">Reference proteome</keyword>
<dbReference type="PANTHER" id="PTHR45138">
    <property type="entry name" value="REGULATORY COMPONENTS OF SENSORY TRANSDUCTION SYSTEM"/>
    <property type="match status" value="1"/>
</dbReference>
<dbReference type="OrthoDB" id="9759607at2"/>
<dbReference type="CDD" id="cd00130">
    <property type="entry name" value="PAS"/>
    <property type="match status" value="1"/>
</dbReference>
<proteinExistence type="predicted"/>
<dbReference type="InterPro" id="IPR035965">
    <property type="entry name" value="PAS-like_dom_sf"/>
</dbReference>
<accession>A0A3A1QWA4</accession>
<dbReference type="SUPFAM" id="SSF55073">
    <property type="entry name" value="Nucleotide cyclase"/>
    <property type="match status" value="1"/>
</dbReference>
<dbReference type="Gene3D" id="3.30.450.20">
    <property type="entry name" value="PAS domain"/>
    <property type="match status" value="1"/>
</dbReference>
<dbReference type="InterPro" id="IPR029787">
    <property type="entry name" value="Nucleotide_cyclase"/>
</dbReference>
<feature type="transmembrane region" description="Helical" evidence="1">
    <location>
        <begin position="144"/>
        <end position="165"/>
    </location>
</feature>
<feature type="transmembrane region" description="Helical" evidence="1">
    <location>
        <begin position="39"/>
        <end position="55"/>
    </location>
</feature>
<dbReference type="FunFam" id="3.30.70.270:FF:000001">
    <property type="entry name" value="Diguanylate cyclase domain protein"/>
    <property type="match status" value="1"/>
</dbReference>
<organism evidence="3 4">
    <name type="scientific">Bacillus salacetis</name>
    <dbReference type="NCBI Taxonomy" id="2315464"/>
    <lineage>
        <taxon>Bacteria</taxon>
        <taxon>Bacillati</taxon>
        <taxon>Bacillota</taxon>
        <taxon>Bacilli</taxon>
        <taxon>Bacillales</taxon>
        <taxon>Bacillaceae</taxon>
        <taxon>Bacillus</taxon>
    </lineage>
</organism>
<evidence type="ECO:0000313" key="4">
    <source>
        <dbReference type="Proteomes" id="UP000265801"/>
    </source>
</evidence>
<sequence length="526" mass="59347">MPEEIVFYILLLALAGLLSISLSIFSYFKLREAPGGRQYVLATLLSAIFAFTYILELLSSSLDEARFWLGIEYLVMPFIPGYLLWMCMELAGIKLRQRHLYVLFIFPIVTVFMHHTNGLHHLYYSSVELRTGVPITIVDLEYGPFFYVHSLYLFLCLSISVVTLCFQLTKPQLRFRLQVILMIAGLFVPVAANYLYLNELSPYGIDLGPVSMSASFILHGISLFSYQMFNVLPIAREKVFDSMSEGVIVVDHNGAIVDYNLAMKLILPQLHPLMIGKPIQAAVSMNSGLDILLDSGVPCDFENVTGTETKNYQIRFSPVFRKGTILIGKIITFTDITERVALQNTLKKLASYDGLTQVYNRTYFHEKAESNLGTGINSIILFDIDHFKKVNDTYGHEMGDIVLTQIAKTAKNLLKPDDFIGRYGGEEFIVFLKDREEIDAYLLADVIRKEIADNLVTSDNHVIRVTSSFGVSSIENNSSSANERIKEAAGRADKALYTAKREGRNRVKTYRSSLGSLQTMQDSFHQ</sequence>
<feature type="domain" description="GGDEF" evidence="2">
    <location>
        <begin position="375"/>
        <end position="512"/>
    </location>
</feature>
<dbReference type="Proteomes" id="UP000265801">
    <property type="component" value="Unassembled WGS sequence"/>
</dbReference>